<evidence type="ECO:0000313" key="2">
    <source>
        <dbReference type="EnsemblMetazoa" id="CapteP187162"/>
    </source>
</evidence>
<keyword evidence="3" id="KW-1185">Reference proteome</keyword>
<dbReference type="OrthoDB" id="5860246at2759"/>
<gene>
    <name evidence="1" type="ORF">CAPTEDRAFT_187162</name>
</gene>
<dbReference type="Proteomes" id="UP000014760">
    <property type="component" value="Unassembled WGS sequence"/>
</dbReference>
<dbReference type="EnsemblMetazoa" id="CapteT187162">
    <property type="protein sequence ID" value="CapteP187162"/>
    <property type="gene ID" value="CapteG187162"/>
</dbReference>
<evidence type="ECO:0000313" key="3">
    <source>
        <dbReference type="Proteomes" id="UP000014760"/>
    </source>
</evidence>
<dbReference type="AlphaFoldDB" id="R7VM18"/>
<accession>R7VM18</accession>
<evidence type="ECO:0000313" key="1">
    <source>
        <dbReference type="EMBL" id="ELU18110.1"/>
    </source>
</evidence>
<protein>
    <submittedName>
        <fullName evidence="1 2">Uncharacterized protein</fullName>
    </submittedName>
</protein>
<reference evidence="2" key="3">
    <citation type="submission" date="2015-06" db="UniProtKB">
        <authorList>
            <consortium name="EnsemblMetazoa"/>
        </authorList>
    </citation>
    <scope>IDENTIFICATION</scope>
</reference>
<dbReference type="HOGENOM" id="CLU_164252_0_0_1"/>
<dbReference type="EMBL" id="KB292122">
    <property type="protein sequence ID" value="ELU18110.1"/>
    <property type="molecule type" value="Genomic_DNA"/>
</dbReference>
<proteinExistence type="predicted"/>
<name>R7VM18_CAPTE</name>
<dbReference type="EMBL" id="AMQN01016494">
    <property type="status" value="NOT_ANNOTATED_CDS"/>
    <property type="molecule type" value="Genomic_DNA"/>
</dbReference>
<reference evidence="3" key="1">
    <citation type="submission" date="2012-12" db="EMBL/GenBank/DDBJ databases">
        <authorList>
            <person name="Hellsten U."/>
            <person name="Grimwood J."/>
            <person name="Chapman J.A."/>
            <person name="Shapiro H."/>
            <person name="Aerts A."/>
            <person name="Otillar R.P."/>
            <person name="Terry A.Y."/>
            <person name="Boore J.L."/>
            <person name="Simakov O."/>
            <person name="Marletaz F."/>
            <person name="Cho S.-J."/>
            <person name="Edsinger-Gonzales E."/>
            <person name="Havlak P."/>
            <person name="Kuo D.-H."/>
            <person name="Larsson T."/>
            <person name="Lv J."/>
            <person name="Arendt D."/>
            <person name="Savage R."/>
            <person name="Osoegawa K."/>
            <person name="de Jong P."/>
            <person name="Lindberg D.R."/>
            <person name="Seaver E.C."/>
            <person name="Weisblat D.A."/>
            <person name="Putnam N.H."/>
            <person name="Grigoriev I.V."/>
            <person name="Rokhsar D.S."/>
        </authorList>
    </citation>
    <scope>NUCLEOTIDE SEQUENCE</scope>
    <source>
        <strain evidence="3">I ESC-2004</strain>
    </source>
</reference>
<reference evidence="1 3" key="2">
    <citation type="journal article" date="2013" name="Nature">
        <title>Insights into bilaterian evolution from three spiralian genomes.</title>
        <authorList>
            <person name="Simakov O."/>
            <person name="Marletaz F."/>
            <person name="Cho S.J."/>
            <person name="Edsinger-Gonzales E."/>
            <person name="Havlak P."/>
            <person name="Hellsten U."/>
            <person name="Kuo D.H."/>
            <person name="Larsson T."/>
            <person name="Lv J."/>
            <person name="Arendt D."/>
            <person name="Savage R."/>
            <person name="Osoegawa K."/>
            <person name="de Jong P."/>
            <person name="Grimwood J."/>
            <person name="Chapman J.A."/>
            <person name="Shapiro H."/>
            <person name="Aerts A."/>
            <person name="Otillar R.P."/>
            <person name="Terry A.Y."/>
            <person name="Boore J.L."/>
            <person name="Grigoriev I.V."/>
            <person name="Lindberg D.R."/>
            <person name="Seaver E.C."/>
            <person name="Weisblat D.A."/>
            <person name="Putnam N.H."/>
            <person name="Rokhsar D.S."/>
        </authorList>
    </citation>
    <scope>NUCLEOTIDE SEQUENCE</scope>
    <source>
        <strain evidence="1 3">I ESC-2004</strain>
    </source>
</reference>
<organism evidence="1">
    <name type="scientific">Capitella teleta</name>
    <name type="common">Polychaete worm</name>
    <dbReference type="NCBI Taxonomy" id="283909"/>
    <lineage>
        <taxon>Eukaryota</taxon>
        <taxon>Metazoa</taxon>
        <taxon>Spiralia</taxon>
        <taxon>Lophotrochozoa</taxon>
        <taxon>Annelida</taxon>
        <taxon>Polychaeta</taxon>
        <taxon>Sedentaria</taxon>
        <taxon>Scolecida</taxon>
        <taxon>Capitellidae</taxon>
        <taxon>Capitella</taxon>
    </lineage>
</organism>
<sequence>MKKANHSGRLMCNKRTQGYQMCNKRTQGYQMCNNRTQGYQMCNKRTQGYQMQMTDEENQLLWSGLLMQQASLWSIHDCGSKVMKKQTALDWWQQSDEKANEERRLLWTGGSKVTKKQTMGLS</sequence>